<dbReference type="PANTHER" id="PTHR30627:SF24">
    <property type="entry name" value="PENICILLIN-BINDING PROTEIN 4B"/>
    <property type="match status" value="1"/>
</dbReference>
<dbReference type="Pfam" id="PF21922">
    <property type="entry name" value="PBP_dimer_2"/>
    <property type="match status" value="1"/>
</dbReference>
<dbReference type="InterPro" id="IPR012338">
    <property type="entry name" value="Beta-lactam/transpept-like"/>
</dbReference>
<dbReference type="SUPFAM" id="SSF56601">
    <property type="entry name" value="beta-lactamase/transpeptidase-like"/>
    <property type="match status" value="1"/>
</dbReference>
<dbReference type="EMBL" id="CP006841">
    <property type="protein sequence ID" value="ALA66396.1"/>
    <property type="molecule type" value="Genomic_DNA"/>
</dbReference>
<keyword evidence="4" id="KW-1185">Reference proteome</keyword>
<dbReference type="GO" id="GO:0071555">
    <property type="term" value="P:cell wall organization"/>
    <property type="evidence" value="ECO:0007669"/>
    <property type="project" value="TreeGrafter"/>
</dbReference>
<dbReference type="GO" id="GO:0005886">
    <property type="term" value="C:plasma membrane"/>
    <property type="evidence" value="ECO:0007669"/>
    <property type="project" value="TreeGrafter"/>
</dbReference>
<dbReference type="InterPro" id="IPR054120">
    <property type="entry name" value="PBPA_dimer"/>
</dbReference>
<dbReference type="AlphaFoldDB" id="A0A0K2GY60"/>
<protein>
    <submittedName>
        <fullName evidence="3">Penicillin-binding protein A</fullName>
    </submittedName>
</protein>
<sequence>MNKTIRQVFAVVLGLIVLLLANLTYVQGFQQDKYAYNPLNNRQFLEEKSRPRGQITAGGAILAHSEKDQNGFFNRSYDTNPEAYGPVVGYLSDVYGSSGLESSQNDILNGTDPSLFASRAIDVVTGKEPKGASPELTIIPQAQTTAYNQLAERGYVGSAVAVRPSTGEILAMASTPSFDPNPIAQGDQDTWQKLNNTEGAPLLNHGTQRPLPPGSTFKVLTTAAALENGANPQTQVTGAPQITLPDSVTTLENYGGSTCGGATTTLRNAFAQSCNTAFAELGMNTGADALKDVAKRFGIGEHHDSLGLPSEDSTVGDIPDKASLGQTSIGQRDVSFTPLDNAMIAATIANGGVRMEPQIIKSIRGTDLSEIKSFKPREAGEAVSPEIAKTLTDLMRGSEAHSGGNSAHIASKTGTAEHGAVRGEYAPHVWYIAFAPDSDVAVAVVVENGGGQGQSATGASVAAPIGRALISAVEQAGR</sequence>
<dbReference type="InterPro" id="IPR050515">
    <property type="entry name" value="Beta-lactam/transpept"/>
</dbReference>
<evidence type="ECO:0000313" key="4">
    <source>
        <dbReference type="Proteomes" id="UP000058446"/>
    </source>
</evidence>
<evidence type="ECO:0000259" key="1">
    <source>
        <dbReference type="Pfam" id="PF00905"/>
    </source>
</evidence>
<accession>A0A0K2GY60</accession>
<evidence type="ECO:0000313" key="3">
    <source>
        <dbReference type="EMBL" id="ALA66396.1"/>
    </source>
</evidence>
<dbReference type="GO" id="GO:0008658">
    <property type="term" value="F:penicillin binding"/>
    <property type="evidence" value="ECO:0007669"/>
    <property type="project" value="InterPro"/>
</dbReference>
<feature type="domain" description="Penicillin binding protein A dimerisation" evidence="2">
    <location>
        <begin position="52"/>
        <end position="133"/>
    </location>
</feature>
<dbReference type="PATRIC" id="fig|1408189.4.peg.20"/>
<dbReference type="Gene3D" id="3.90.1310.10">
    <property type="entry name" value="Penicillin-binding protein 2a (Domain 2)"/>
    <property type="match status" value="1"/>
</dbReference>
<dbReference type="Pfam" id="PF00905">
    <property type="entry name" value="Transpeptidase"/>
    <property type="match status" value="1"/>
</dbReference>
<proteinExistence type="predicted"/>
<feature type="domain" description="Penicillin-binding protein transpeptidase" evidence="1">
    <location>
        <begin position="157"/>
        <end position="470"/>
    </location>
</feature>
<dbReference type="Gene3D" id="3.40.710.10">
    <property type="entry name" value="DD-peptidase/beta-lactamase superfamily"/>
    <property type="match status" value="1"/>
</dbReference>
<dbReference type="RefSeq" id="WP_053411183.1">
    <property type="nucleotide sequence ID" value="NZ_CP006841.1"/>
</dbReference>
<evidence type="ECO:0000259" key="2">
    <source>
        <dbReference type="Pfam" id="PF21922"/>
    </source>
</evidence>
<dbReference type="Proteomes" id="UP000058446">
    <property type="component" value="Chromosome"/>
</dbReference>
<dbReference type="InterPro" id="IPR001460">
    <property type="entry name" value="PCN-bd_Tpept"/>
</dbReference>
<gene>
    <name evidence="3" type="ORF">CLAC_00090</name>
</gene>
<dbReference type="STRING" id="1408189.CLAC_00090"/>
<dbReference type="PANTHER" id="PTHR30627">
    <property type="entry name" value="PEPTIDOGLYCAN D,D-TRANSPEPTIDASE"/>
    <property type="match status" value="1"/>
</dbReference>
<reference evidence="3 4" key="1">
    <citation type="submission" date="2013-10" db="EMBL/GenBank/DDBJ databases">
        <title>Complete genome sequence of Corynebacterium lactis DSM 45799(T), isolated from raw cow milk.</title>
        <authorList>
            <person name="Ruckert C."/>
            <person name="Albersmeier A."/>
            <person name="Lipski A."/>
            <person name="Kalinowski J."/>
        </authorList>
    </citation>
    <scope>NUCLEOTIDE SEQUENCE [LARGE SCALE GENOMIC DNA]</scope>
    <source>
        <strain evidence="3 4">RW2-5</strain>
    </source>
</reference>
<organism evidence="3 4">
    <name type="scientific">Corynebacterium lactis RW2-5</name>
    <dbReference type="NCBI Taxonomy" id="1408189"/>
    <lineage>
        <taxon>Bacteria</taxon>
        <taxon>Bacillati</taxon>
        <taxon>Actinomycetota</taxon>
        <taxon>Actinomycetes</taxon>
        <taxon>Mycobacteriales</taxon>
        <taxon>Corynebacteriaceae</taxon>
        <taxon>Corynebacterium</taxon>
    </lineage>
</organism>
<dbReference type="OrthoDB" id="9766847at2"/>
<name>A0A0K2GY60_9CORY</name>
<dbReference type="KEGG" id="clw:CLAC_00090"/>
<dbReference type="GO" id="GO:0071972">
    <property type="term" value="F:peptidoglycan L,D-transpeptidase activity"/>
    <property type="evidence" value="ECO:0007669"/>
    <property type="project" value="TreeGrafter"/>
</dbReference>